<keyword evidence="3" id="KW-1185">Reference proteome</keyword>
<proteinExistence type="predicted"/>
<dbReference type="STRING" id="1173701.A0A066Y1C2"/>
<gene>
    <name evidence="2" type="ORF">CSUB01_11355</name>
</gene>
<feature type="non-terminal residue" evidence="2">
    <location>
        <position position="100"/>
    </location>
</feature>
<dbReference type="Proteomes" id="UP000027238">
    <property type="component" value="Unassembled WGS sequence"/>
</dbReference>
<dbReference type="EMBL" id="JMSE01000108">
    <property type="protein sequence ID" value="KDN71861.1"/>
    <property type="molecule type" value="Genomic_DNA"/>
</dbReference>
<evidence type="ECO:0000313" key="2">
    <source>
        <dbReference type="EMBL" id="KDN71861.1"/>
    </source>
</evidence>
<accession>A0A066Y1C2</accession>
<feature type="chain" id="PRO_5001630929" evidence="1">
    <location>
        <begin position="19"/>
        <end position="100"/>
    </location>
</feature>
<dbReference type="OrthoDB" id="9983560at2759"/>
<dbReference type="eggNOG" id="ENOG502R8I5">
    <property type="taxonomic scope" value="Eukaryota"/>
</dbReference>
<dbReference type="HOGENOM" id="CLU_163760_0_0_1"/>
<reference evidence="3" key="1">
    <citation type="journal article" date="2014" name="Genome Announc.">
        <title>Draft genome sequence of Colletotrichum sublineola, a destructive pathogen of cultivated sorghum.</title>
        <authorList>
            <person name="Baroncelli R."/>
            <person name="Sanz-Martin J.M."/>
            <person name="Rech G.E."/>
            <person name="Sukno S.A."/>
            <person name="Thon M.R."/>
        </authorList>
    </citation>
    <scope>NUCLEOTIDE SEQUENCE [LARGE SCALE GENOMIC DNA]</scope>
    <source>
        <strain evidence="3">TX430BB</strain>
    </source>
</reference>
<evidence type="ECO:0000256" key="1">
    <source>
        <dbReference type="SAM" id="SignalP"/>
    </source>
</evidence>
<dbReference type="AlphaFoldDB" id="A0A066Y1C2"/>
<feature type="signal peptide" evidence="1">
    <location>
        <begin position="1"/>
        <end position="18"/>
    </location>
</feature>
<name>A0A066Y1C2_COLSU</name>
<evidence type="ECO:0000313" key="3">
    <source>
        <dbReference type="Proteomes" id="UP000027238"/>
    </source>
</evidence>
<comment type="caution">
    <text evidence="2">The sequence shown here is derived from an EMBL/GenBank/DDBJ whole genome shotgun (WGS) entry which is preliminary data.</text>
</comment>
<keyword evidence="1" id="KW-0732">Signal</keyword>
<organism evidence="2 3">
    <name type="scientific">Colletotrichum sublineola</name>
    <name type="common">Sorghum anthracnose fungus</name>
    <dbReference type="NCBI Taxonomy" id="1173701"/>
    <lineage>
        <taxon>Eukaryota</taxon>
        <taxon>Fungi</taxon>
        <taxon>Dikarya</taxon>
        <taxon>Ascomycota</taxon>
        <taxon>Pezizomycotina</taxon>
        <taxon>Sordariomycetes</taxon>
        <taxon>Hypocreomycetidae</taxon>
        <taxon>Glomerellales</taxon>
        <taxon>Glomerellaceae</taxon>
        <taxon>Colletotrichum</taxon>
        <taxon>Colletotrichum graminicola species complex</taxon>
    </lineage>
</organism>
<sequence length="100" mass="10350">MRPSTLAALLLASGSASASVASARGRSTTRIRTAIRGSTGECKYLPGDAGWPSADAWARLNETVGGRLIATVPLGSPCHGAAYNATECARLQDAWLFSEV</sequence>
<protein>
    <submittedName>
        <fullName evidence="2">Putative FAD binding domain-containing protein</fullName>
    </submittedName>
</protein>